<gene>
    <name evidence="2" type="ORF">AV649_07805</name>
</gene>
<dbReference type="OrthoDB" id="569879at2"/>
<reference evidence="3" key="1">
    <citation type="submission" date="2016-01" db="EMBL/GenBank/DDBJ databases">
        <title>Whole genome sequencing of Bhargavaea cecembensis T14.</title>
        <authorList>
            <person name="Hong K.W."/>
        </authorList>
    </citation>
    <scope>NUCLEOTIDE SEQUENCE [LARGE SCALE GENOMIC DNA]</scope>
    <source>
        <strain evidence="3">M19</strain>
    </source>
</reference>
<dbReference type="InterPro" id="IPR011528">
    <property type="entry name" value="NERD"/>
</dbReference>
<comment type="caution">
    <text evidence="2">The sequence shown here is derived from an EMBL/GenBank/DDBJ whole genome shotgun (WGS) entry which is preliminary data.</text>
</comment>
<protein>
    <recommendedName>
        <fullName evidence="1">NERD domain-containing protein</fullName>
    </recommendedName>
</protein>
<dbReference type="AlphaFoldDB" id="A0A165ISI0"/>
<sequence length="323" mass="37345">MKIKELEIPAIVHKLQTLSERMKEHSTKLPHVKSDLSKFLSGYNGEKSLEFHLTFLQEDLYHILHDVRLYDGERFFQIDVLVISPFFAVIAEVKNLSGHITFDGKFNQLIQSKNGQERAFPDPLLQVQRQITQFRAWLKKSSLPQVPLHGIIVMSNPYSVLTSSEYEADNLIVKPPSLVSSIDTIKKQYDQPFITQKELKKLTKQILIKHEPDQSPILDRYGLERTDIISGVFCPECNSFPMKRVYKYWTCPKCSCRSTSAHLSALKDYYLLFGKTITSKQLREFLMIDSYQLATRLLQSTPHLTKSGHYKSTIYTISEQINL</sequence>
<organism evidence="2 3">
    <name type="scientific">Rossellomorea marisflavi</name>
    <dbReference type="NCBI Taxonomy" id="189381"/>
    <lineage>
        <taxon>Bacteria</taxon>
        <taxon>Bacillati</taxon>
        <taxon>Bacillota</taxon>
        <taxon>Bacilli</taxon>
        <taxon>Bacillales</taxon>
        <taxon>Bacillaceae</taxon>
        <taxon>Rossellomorea</taxon>
    </lineage>
</organism>
<evidence type="ECO:0000313" key="3">
    <source>
        <dbReference type="Proteomes" id="UP000076510"/>
    </source>
</evidence>
<name>A0A165ISI0_9BACI</name>
<dbReference type="RefSeq" id="WP_063191817.1">
    <property type="nucleotide sequence ID" value="NZ_JBLGCT010000002.1"/>
</dbReference>
<dbReference type="EMBL" id="LQQY01000044">
    <property type="protein sequence ID" value="KZE44202.1"/>
    <property type="molecule type" value="Genomic_DNA"/>
</dbReference>
<proteinExistence type="predicted"/>
<evidence type="ECO:0000259" key="1">
    <source>
        <dbReference type="PROSITE" id="PS50965"/>
    </source>
</evidence>
<accession>A0A165ISI0</accession>
<evidence type="ECO:0000313" key="2">
    <source>
        <dbReference type="EMBL" id="KZE44202.1"/>
    </source>
</evidence>
<dbReference type="Proteomes" id="UP000076510">
    <property type="component" value="Unassembled WGS sequence"/>
</dbReference>
<feature type="domain" description="NERD" evidence="1">
    <location>
        <begin position="41"/>
        <end position="157"/>
    </location>
</feature>
<dbReference type="PROSITE" id="PS50965">
    <property type="entry name" value="NERD"/>
    <property type="match status" value="1"/>
</dbReference>
<dbReference type="Pfam" id="PF08378">
    <property type="entry name" value="NERD"/>
    <property type="match status" value="1"/>
</dbReference>